<proteinExistence type="predicted"/>
<accession>A0A3P6PJK7</accession>
<evidence type="ECO:0000313" key="1">
    <source>
        <dbReference type="EMBL" id="VDK32140.1"/>
    </source>
</evidence>
<protein>
    <submittedName>
        <fullName evidence="1">Uncharacterized protein</fullName>
    </submittedName>
</protein>
<organism evidence="1 2">
    <name type="scientific">Dibothriocephalus latus</name>
    <name type="common">Fish tapeworm</name>
    <name type="synonym">Diphyllobothrium latum</name>
    <dbReference type="NCBI Taxonomy" id="60516"/>
    <lineage>
        <taxon>Eukaryota</taxon>
        <taxon>Metazoa</taxon>
        <taxon>Spiralia</taxon>
        <taxon>Lophotrochozoa</taxon>
        <taxon>Platyhelminthes</taxon>
        <taxon>Cestoda</taxon>
        <taxon>Eucestoda</taxon>
        <taxon>Diphyllobothriidea</taxon>
        <taxon>Diphyllobothriidae</taxon>
        <taxon>Dibothriocephalus</taxon>
    </lineage>
</organism>
<keyword evidence="2" id="KW-1185">Reference proteome</keyword>
<dbReference type="AlphaFoldDB" id="A0A3P6PJK7"/>
<gene>
    <name evidence="1" type="ORF">DILT_LOCUS400</name>
</gene>
<dbReference type="Proteomes" id="UP000281553">
    <property type="component" value="Unassembled WGS sequence"/>
</dbReference>
<dbReference type="OrthoDB" id="6142323at2759"/>
<sequence>MVQASNIGDTQKLYQIIRQVSGKPSRLWDSVHDGNGGFIAASSAKVNCCHENFEHLLNFDEQTITRSSSPQRSFIPLRRR</sequence>
<evidence type="ECO:0000313" key="2">
    <source>
        <dbReference type="Proteomes" id="UP000281553"/>
    </source>
</evidence>
<name>A0A3P6PJK7_DIBLA</name>
<dbReference type="EMBL" id="UYRU01001649">
    <property type="protein sequence ID" value="VDK32140.1"/>
    <property type="molecule type" value="Genomic_DNA"/>
</dbReference>
<feature type="non-terminal residue" evidence="1">
    <location>
        <position position="80"/>
    </location>
</feature>
<reference evidence="1 2" key="1">
    <citation type="submission" date="2018-11" db="EMBL/GenBank/DDBJ databases">
        <authorList>
            <consortium name="Pathogen Informatics"/>
        </authorList>
    </citation>
    <scope>NUCLEOTIDE SEQUENCE [LARGE SCALE GENOMIC DNA]</scope>
</reference>